<keyword evidence="2" id="KW-0548">Nucleotidyltransferase</keyword>
<evidence type="ECO:0000313" key="8">
    <source>
        <dbReference type="Proteomes" id="UP001152795"/>
    </source>
</evidence>
<dbReference type="InterPro" id="IPR050951">
    <property type="entry name" value="Retrovirus_Pol_polyprotein"/>
</dbReference>
<dbReference type="InterPro" id="IPR000477">
    <property type="entry name" value="RT_dom"/>
</dbReference>
<keyword evidence="4" id="KW-0255">Endonuclease</keyword>
<dbReference type="Gene3D" id="3.10.20.370">
    <property type="match status" value="1"/>
</dbReference>
<dbReference type="InterPro" id="IPR043128">
    <property type="entry name" value="Rev_trsase/Diguanyl_cyclase"/>
</dbReference>
<dbReference type="Gene3D" id="3.30.70.270">
    <property type="match status" value="2"/>
</dbReference>
<proteinExistence type="predicted"/>
<dbReference type="Pfam" id="PF17917">
    <property type="entry name" value="RT_RNaseH"/>
    <property type="match status" value="1"/>
</dbReference>
<dbReference type="Pfam" id="PF00078">
    <property type="entry name" value="RVT_1"/>
    <property type="match status" value="1"/>
</dbReference>
<evidence type="ECO:0000256" key="3">
    <source>
        <dbReference type="ARBA" id="ARBA00022722"/>
    </source>
</evidence>
<dbReference type="FunFam" id="3.30.70.270:FF:000026">
    <property type="entry name" value="Transposon Ty3-G Gag-Pol polyprotein"/>
    <property type="match status" value="1"/>
</dbReference>
<dbReference type="SUPFAM" id="SSF56672">
    <property type="entry name" value="DNA/RNA polymerases"/>
    <property type="match status" value="1"/>
</dbReference>
<protein>
    <submittedName>
        <fullName evidence="7">Uncharacterized protein</fullName>
    </submittedName>
</protein>
<reference evidence="7" key="1">
    <citation type="submission" date="2020-04" db="EMBL/GenBank/DDBJ databases">
        <authorList>
            <person name="Alioto T."/>
            <person name="Alioto T."/>
            <person name="Gomez Garrido J."/>
        </authorList>
    </citation>
    <scope>NUCLEOTIDE SEQUENCE</scope>
    <source>
        <strain evidence="7">A484AB</strain>
    </source>
</reference>
<dbReference type="InterPro" id="IPR041373">
    <property type="entry name" value="RT_RNaseH"/>
</dbReference>
<dbReference type="PROSITE" id="PS50878">
    <property type="entry name" value="RT_POL"/>
    <property type="match status" value="1"/>
</dbReference>
<evidence type="ECO:0000256" key="5">
    <source>
        <dbReference type="ARBA" id="ARBA00022801"/>
    </source>
</evidence>
<keyword evidence="3" id="KW-0540">Nuclease</keyword>
<dbReference type="PANTHER" id="PTHR37984">
    <property type="entry name" value="PROTEIN CBG26694"/>
    <property type="match status" value="1"/>
</dbReference>
<name>A0A6S7JDT1_PARCT</name>
<dbReference type="GO" id="GO:0016787">
    <property type="term" value="F:hydrolase activity"/>
    <property type="evidence" value="ECO:0007669"/>
    <property type="project" value="UniProtKB-KW"/>
</dbReference>
<dbReference type="InterPro" id="IPR043502">
    <property type="entry name" value="DNA/RNA_pol_sf"/>
</dbReference>
<evidence type="ECO:0000256" key="4">
    <source>
        <dbReference type="ARBA" id="ARBA00022759"/>
    </source>
</evidence>
<dbReference type="GO" id="GO:0003964">
    <property type="term" value="F:RNA-directed DNA polymerase activity"/>
    <property type="evidence" value="ECO:0007669"/>
    <property type="project" value="UniProtKB-KW"/>
</dbReference>
<keyword evidence="6" id="KW-0695">RNA-directed DNA polymerase</keyword>
<gene>
    <name evidence="7" type="ORF">PACLA_8A003822</name>
</gene>
<accession>A0A6S7JDT1</accession>
<evidence type="ECO:0000256" key="1">
    <source>
        <dbReference type="ARBA" id="ARBA00022679"/>
    </source>
</evidence>
<dbReference type="OrthoDB" id="5989289at2759"/>
<evidence type="ECO:0000256" key="2">
    <source>
        <dbReference type="ARBA" id="ARBA00022695"/>
    </source>
</evidence>
<evidence type="ECO:0000313" key="7">
    <source>
        <dbReference type="EMBL" id="CAB4010198.1"/>
    </source>
</evidence>
<dbReference type="Proteomes" id="UP001152795">
    <property type="component" value="Unassembled WGS sequence"/>
</dbReference>
<dbReference type="PANTHER" id="PTHR37984:SF8">
    <property type="entry name" value="CCHC-TYPE DOMAIN-CONTAINING PROTEIN"/>
    <property type="match status" value="1"/>
</dbReference>
<organism evidence="7 8">
    <name type="scientific">Paramuricea clavata</name>
    <name type="common">Red gorgonian</name>
    <name type="synonym">Violescent sea-whip</name>
    <dbReference type="NCBI Taxonomy" id="317549"/>
    <lineage>
        <taxon>Eukaryota</taxon>
        <taxon>Metazoa</taxon>
        <taxon>Cnidaria</taxon>
        <taxon>Anthozoa</taxon>
        <taxon>Octocorallia</taxon>
        <taxon>Malacalcyonacea</taxon>
        <taxon>Plexauridae</taxon>
        <taxon>Paramuricea</taxon>
    </lineage>
</organism>
<sequence>MVVVEKPNGKLRICLDPKHLNKAIKREHFQLPTIEDITTRMANARWFSKLDANPGYWQIPLDEESQLLTTFNTPFGRYCYTCTPFGITSAQEVFQKRMHQHFDDLEGVETDIDDILIHGTTEEDHYRRLESVLERCEKFNLTLNKEKCEFKSREITYIGHKLTENGVKPDEAKVKAINEMEAPTDRKGVERLLGTRNYLGKFIPNLATLTKPIRSLLKKEIEFQWSFEQQKAFQDIKDTLTKDEGPVLKSFDVSKPVTISCDASPTGLRAVLLQDGYPVAYASRSLTETESRYAQIEKELLAVQFSLDRFHQYVYGKEVIVESDHKPLEMIAKKSLALAPPRLQRLLLRIQKYN</sequence>
<dbReference type="CDD" id="cd01647">
    <property type="entry name" value="RT_LTR"/>
    <property type="match status" value="1"/>
</dbReference>
<keyword evidence="5" id="KW-0378">Hydrolase</keyword>
<dbReference type="AlphaFoldDB" id="A0A6S7JDT1"/>
<evidence type="ECO:0000256" key="6">
    <source>
        <dbReference type="ARBA" id="ARBA00022918"/>
    </source>
</evidence>
<keyword evidence="1" id="KW-0808">Transferase</keyword>
<keyword evidence="8" id="KW-1185">Reference proteome</keyword>
<dbReference type="FunFam" id="3.10.20.370:FF:000001">
    <property type="entry name" value="Retrovirus-related Pol polyprotein from transposon 17.6-like protein"/>
    <property type="match status" value="1"/>
</dbReference>
<comment type="caution">
    <text evidence="7">The sequence shown here is derived from an EMBL/GenBank/DDBJ whole genome shotgun (WGS) entry which is preliminary data.</text>
</comment>
<dbReference type="CDD" id="cd09274">
    <property type="entry name" value="RNase_HI_RT_Ty3"/>
    <property type="match status" value="1"/>
</dbReference>
<dbReference type="EMBL" id="CACRXK020006707">
    <property type="protein sequence ID" value="CAB4010198.1"/>
    <property type="molecule type" value="Genomic_DNA"/>
</dbReference>
<dbReference type="GO" id="GO:0004519">
    <property type="term" value="F:endonuclease activity"/>
    <property type="evidence" value="ECO:0007669"/>
    <property type="project" value="UniProtKB-KW"/>
</dbReference>